<protein>
    <submittedName>
        <fullName evidence="1">Uncharacterized protein</fullName>
    </submittedName>
</protein>
<dbReference type="EMBL" id="KV878237">
    <property type="protein sequence ID" value="OJZ91132.1"/>
    <property type="molecule type" value="Genomic_DNA"/>
</dbReference>
<organism evidence="1 2">
    <name type="scientific">Aspergillus luchuensis (strain CBS 106.47)</name>
    <dbReference type="NCBI Taxonomy" id="1137211"/>
    <lineage>
        <taxon>Eukaryota</taxon>
        <taxon>Fungi</taxon>
        <taxon>Dikarya</taxon>
        <taxon>Ascomycota</taxon>
        <taxon>Pezizomycotina</taxon>
        <taxon>Eurotiomycetes</taxon>
        <taxon>Eurotiomycetidae</taxon>
        <taxon>Eurotiales</taxon>
        <taxon>Aspergillaceae</taxon>
        <taxon>Aspergillus</taxon>
        <taxon>Aspergillus subgen. Circumdati</taxon>
    </lineage>
</organism>
<proteinExistence type="predicted"/>
<evidence type="ECO:0000313" key="2">
    <source>
        <dbReference type="Proteomes" id="UP000184063"/>
    </source>
</evidence>
<sequence>MGMRCPALVLMKWRLGPESPHTHFVHHPNCPYGFRPGGVLSGLDRPSSLSLSYPLARHKSDVPLYFTRTTNISQIIWAGLTLTLVASSSRSNLVWRFRSPWPGRLHRYDPGQRKSNQGAALYLLVPRSPRWPIHYPFFPPCLH</sequence>
<dbReference type="Proteomes" id="UP000184063">
    <property type="component" value="Unassembled WGS sequence"/>
</dbReference>
<evidence type="ECO:0000313" key="1">
    <source>
        <dbReference type="EMBL" id="OJZ91132.1"/>
    </source>
</evidence>
<reference evidence="2" key="1">
    <citation type="journal article" date="2017" name="Genome Biol.">
        <title>Comparative genomics reveals high biological diversity and specific adaptations in the industrially and medically important fungal genus Aspergillus.</title>
        <authorList>
            <person name="de Vries R.P."/>
            <person name="Riley R."/>
            <person name="Wiebenga A."/>
            <person name="Aguilar-Osorio G."/>
            <person name="Amillis S."/>
            <person name="Uchima C.A."/>
            <person name="Anderluh G."/>
            <person name="Asadollahi M."/>
            <person name="Askin M."/>
            <person name="Barry K."/>
            <person name="Battaglia E."/>
            <person name="Bayram O."/>
            <person name="Benocci T."/>
            <person name="Braus-Stromeyer S.A."/>
            <person name="Caldana C."/>
            <person name="Canovas D."/>
            <person name="Cerqueira G.C."/>
            <person name="Chen F."/>
            <person name="Chen W."/>
            <person name="Choi C."/>
            <person name="Clum A."/>
            <person name="Dos Santos R.A."/>
            <person name="Damasio A.R."/>
            <person name="Diallinas G."/>
            <person name="Emri T."/>
            <person name="Fekete E."/>
            <person name="Flipphi M."/>
            <person name="Freyberg S."/>
            <person name="Gallo A."/>
            <person name="Gournas C."/>
            <person name="Habgood R."/>
            <person name="Hainaut M."/>
            <person name="Harispe M.L."/>
            <person name="Henrissat B."/>
            <person name="Hilden K.S."/>
            <person name="Hope R."/>
            <person name="Hossain A."/>
            <person name="Karabika E."/>
            <person name="Karaffa L."/>
            <person name="Karanyi Z."/>
            <person name="Krasevec N."/>
            <person name="Kuo A."/>
            <person name="Kusch H."/>
            <person name="LaButti K."/>
            <person name="Lagendijk E.L."/>
            <person name="Lapidus A."/>
            <person name="Levasseur A."/>
            <person name="Lindquist E."/>
            <person name="Lipzen A."/>
            <person name="Logrieco A.F."/>
            <person name="MacCabe A."/>
            <person name="Maekelae M.R."/>
            <person name="Malavazi I."/>
            <person name="Melin P."/>
            <person name="Meyer V."/>
            <person name="Mielnichuk N."/>
            <person name="Miskei M."/>
            <person name="Molnar A.P."/>
            <person name="Mule G."/>
            <person name="Ngan C.Y."/>
            <person name="Orejas M."/>
            <person name="Orosz E."/>
            <person name="Ouedraogo J.P."/>
            <person name="Overkamp K.M."/>
            <person name="Park H.-S."/>
            <person name="Perrone G."/>
            <person name="Piumi F."/>
            <person name="Punt P.J."/>
            <person name="Ram A.F."/>
            <person name="Ramon A."/>
            <person name="Rauscher S."/>
            <person name="Record E."/>
            <person name="Riano-Pachon D.M."/>
            <person name="Robert V."/>
            <person name="Roehrig J."/>
            <person name="Ruller R."/>
            <person name="Salamov A."/>
            <person name="Salih N.S."/>
            <person name="Samson R.A."/>
            <person name="Sandor E."/>
            <person name="Sanguinetti M."/>
            <person name="Schuetze T."/>
            <person name="Sepcic K."/>
            <person name="Shelest E."/>
            <person name="Sherlock G."/>
            <person name="Sophianopoulou V."/>
            <person name="Squina F.M."/>
            <person name="Sun H."/>
            <person name="Susca A."/>
            <person name="Todd R.B."/>
            <person name="Tsang A."/>
            <person name="Unkles S.E."/>
            <person name="van de Wiele N."/>
            <person name="van Rossen-Uffink D."/>
            <person name="Oliveira J.V."/>
            <person name="Vesth T.C."/>
            <person name="Visser J."/>
            <person name="Yu J.-H."/>
            <person name="Zhou M."/>
            <person name="Andersen M.R."/>
            <person name="Archer D.B."/>
            <person name="Baker S.E."/>
            <person name="Benoit I."/>
            <person name="Brakhage A.A."/>
            <person name="Braus G.H."/>
            <person name="Fischer R."/>
            <person name="Frisvad J.C."/>
            <person name="Goldman G.H."/>
            <person name="Houbraken J."/>
            <person name="Oakley B."/>
            <person name="Pocsi I."/>
            <person name="Scazzocchio C."/>
            <person name="Seiboth B."/>
            <person name="vanKuyk P.A."/>
            <person name="Wortman J."/>
            <person name="Dyer P.S."/>
            <person name="Grigoriev I.V."/>
        </authorList>
    </citation>
    <scope>NUCLEOTIDE SEQUENCE [LARGE SCALE GENOMIC DNA]</scope>
    <source>
        <strain evidence="2">CBS 106.47</strain>
    </source>
</reference>
<dbReference type="AlphaFoldDB" id="A0A1M3TWZ5"/>
<gene>
    <name evidence="1" type="ORF">ASPFODRAFT_443654</name>
</gene>
<dbReference type="VEuPathDB" id="FungiDB:ASPFODRAFT_443654"/>
<accession>A0A1M3TWZ5</accession>
<name>A0A1M3TWZ5_ASPLC</name>